<evidence type="ECO:0000313" key="2">
    <source>
        <dbReference type="Proteomes" id="UP000054558"/>
    </source>
</evidence>
<proteinExistence type="predicted"/>
<evidence type="ECO:0008006" key="3">
    <source>
        <dbReference type="Google" id="ProtNLM"/>
    </source>
</evidence>
<evidence type="ECO:0000313" key="1">
    <source>
        <dbReference type="EMBL" id="GAQ78758.1"/>
    </source>
</evidence>
<gene>
    <name evidence="1" type="ORF">KFL_000180410</name>
</gene>
<accession>A0A1Y1HSG1</accession>
<dbReference type="OrthoDB" id="41501at2759"/>
<dbReference type="AlphaFoldDB" id="A0A1Y1HSG1"/>
<dbReference type="Proteomes" id="UP000054558">
    <property type="component" value="Unassembled WGS sequence"/>
</dbReference>
<keyword evidence="2" id="KW-1185">Reference proteome</keyword>
<dbReference type="InterPro" id="IPR010865">
    <property type="entry name" value="DUF1499"/>
</dbReference>
<dbReference type="EMBL" id="DF236967">
    <property type="protein sequence ID" value="GAQ78758.1"/>
    <property type="molecule type" value="Genomic_DNA"/>
</dbReference>
<reference evidence="1 2" key="1">
    <citation type="journal article" date="2014" name="Nat. Commun.">
        <title>Klebsormidium flaccidum genome reveals primary factors for plant terrestrial adaptation.</title>
        <authorList>
            <person name="Hori K."/>
            <person name="Maruyama F."/>
            <person name="Fujisawa T."/>
            <person name="Togashi T."/>
            <person name="Yamamoto N."/>
            <person name="Seo M."/>
            <person name="Sato S."/>
            <person name="Yamada T."/>
            <person name="Mori H."/>
            <person name="Tajima N."/>
            <person name="Moriyama T."/>
            <person name="Ikeuchi M."/>
            <person name="Watanabe M."/>
            <person name="Wada H."/>
            <person name="Kobayashi K."/>
            <person name="Saito M."/>
            <person name="Masuda T."/>
            <person name="Sasaki-Sekimoto Y."/>
            <person name="Mashiguchi K."/>
            <person name="Awai K."/>
            <person name="Shimojima M."/>
            <person name="Masuda S."/>
            <person name="Iwai M."/>
            <person name="Nobusawa T."/>
            <person name="Narise T."/>
            <person name="Kondo S."/>
            <person name="Saito H."/>
            <person name="Sato R."/>
            <person name="Murakawa M."/>
            <person name="Ihara Y."/>
            <person name="Oshima-Yamada Y."/>
            <person name="Ohtaka K."/>
            <person name="Satoh M."/>
            <person name="Sonobe K."/>
            <person name="Ishii M."/>
            <person name="Ohtani R."/>
            <person name="Kanamori-Sato M."/>
            <person name="Honoki R."/>
            <person name="Miyazaki D."/>
            <person name="Mochizuki H."/>
            <person name="Umetsu J."/>
            <person name="Higashi K."/>
            <person name="Shibata D."/>
            <person name="Kamiya Y."/>
            <person name="Sato N."/>
            <person name="Nakamura Y."/>
            <person name="Tabata S."/>
            <person name="Ida S."/>
            <person name="Kurokawa K."/>
            <person name="Ohta H."/>
        </authorList>
    </citation>
    <scope>NUCLEOTIDE SEQUENCE [LARGE SCALE GENOMIC DNA]</scope>
    <source>
        <strain evidence="1 2">NIES-2285</strain>
    </source>
</reference>
<dbReference type="PANTHER" id="PTHR34801:SF2">
    <property type="entry name" value="EXPRESSED PROTEIN"/>
    <property type="match status" value="1"/>
</dbReference>
<name>A0A1Y1HSG1_KLENI</name>
<dbReference type="Pfam" id="PF07386">
    <property type="entry name" value="DUF1499"/>
    <property type="match status" value="1"/>
</dbReference>
<dbReference type="OMA" id="DNFTPHI"/>
<protein>
    <recommendedName>
        <fullName evidence="3">DUF1499 domain-containing protein</fullName>
    </recommendedName>
</protein>
<dbReference type="PANTHER" id="PTHR34801">
    <property type="entry name" value="EXPRESSED PROTEIN"/>
    <property type="match status" value="1"/>
</dbReference>
<organism evidence="1 2">
    <name type="scientific">Klebsormidium nitens</name>
    <name type="common">Green alga</name>
    <name type="synonym">Ulothrix nitens</name>
    <dbReference type="NCBI Taxonomy" id="105231"/>
    <lineage>
        <taxon>Eukaryota</taxon>
        <taxon>Viridiplantae</taxon>
        <taxon>Streptophyta</taxon>
        <taxon>Klebsormidiophyceae</taxon>
        <taxon>Klebsormidiales</taxon>
        <taxon>Klebsormidiaceae</taxon>
        <taxon>Klebsormidium</taxon>
    </lineage>
</organism>
<sequence>MALTIAAAPISLSAAGFLGNGQALESRLGRKSAASVRRCTVCAAANDKKVAPASRREFILQSSSAAFLASVFHFGGDVPSNLGFQRDPPGLKLCPPSPNCISTSEEANDPSHFVPAWTYNPQDGRGRTKPATQGQAFQELKEVVTTLKPDGFEPTIIKETNDYLYLEYESSFFGFKDDVEFWFPPGDRSVVEYRSASRLGESDGDINRKRIRAIRKELEKKGWESLGF</sequence>